<dbReference type="InterPro" id="IPR001173">
    <property type="entry name" value="Glyco_trans_2-like"/>
</dbReference>
<dbReference type="SUPFAM" id="SSF53756">
    <property type="entry name" value="UDP-Glycosyltransferase/glycogen phosphorylase"/>
    <property type="match status" value="1"/>
</dbReference>
<evidence type="ECO:0000259" key="2">
    <source>
        <dbReference type="Pfam" id="PF13439"/>
    </source>
</evidence>
<sequence length="917" mass="100683">MQGMVIVQSPPHTGENMSSASFDWLKPDRSFPSGIPPKPHALELDMMLWRGFDQLVLPRLHALLDHGPPAEMASAGWVLARWYLAQGDMARARKAIITFHSHPEGTKAVPHPGPFLLAVRLCLTADDQDDARNILQKGTARFGELPDFALARLLIAKARGVPERELSAILRQVYRDSSLTEVDLAEGDGDLFDRLRAGSVPSPQEPSDNLPLVSVIVPVFNAADLLPTALRGLQAQSWSNLEILVVDDGSTDNSVAMAQAAATQDTRIRVLPLGCNQGAYPARNAAFATARGTFVTVHDADDWSHPQKIEQQARALMDDPALKASVSHWVRAGNALEMTLWRMEESWVHRNVSSLMIRTSLRDELGYWDRTRINADTEYYYRILHVYGPGAIREVSPGLPLAFGRTLPQSLTNRSATHLRTQYHGIRRDYMEAAHAWHARATQTQDLYLPQHPANRSFHAPEDIALDDQSTQQTEYDLLAGSDLLDEAWYLLANPDVMQSDLGAVRHYLTVGARENRDPGPRFSTGGYRRTHKLDPDENPLLHFLRQGSEDRSECLPSFLGRLDRDTQAADCVLVFAHTSGATLFGAERSLLDVVKRLGRSGLRPVVVLPSLRNPAYLERLLEISAVVETLPQAWRHGLLTPDTETIEAARALIRKHRPVEIHVNTIVLDAPLLAARAENVPSVVYVREMPPEDRAICRLLGMGPEAVRAQLLAQADRFIMPSQVVADWLASAERCTVRPNAVDEALFDLPFVPGAVLKAALISSNIVKKGINDFVTAAHLVAATGWPVHFLLIGPKTGDLAALHTLPPNVALRSYAATPAEAIAQADIVLSLSHFAESFGRTVVEAMAAGRPVICYDRGAPPSLVISGKTGFVVPADSPKSVADAVLALDAARLQLDKMSRAARKRAREIQDQALA</sequence>
<feature type="domain" description="Glycosyltransferase 2-like" evidence="1">
    <location>
        <begin position="214"/>
        <end position="330"/>
    </location>
</feature>
<dbReference type="OrthoDB" id="9790710at2"/>
<dbReference type="PANTHER" id="PTHR43685">
    <property type="entry name" value="GLYCOSYLTRANSFERASE"/>
    <property type="match status" value="1"/>
</dbReference>
<dbReference type="CDD" id="cd00761">
    <property type="entry name" value="Glyco_tranf_GTA_type"/>
    <property type="match status" value="1"/>
</dbReference>
<name>A0A3A1P247_9SPHN</name>
<comment type="caution">
    <text evidence="3">The sequence shown here is derived from an EMBL/GenBank/DDBJ whole genome shotgun (WGS) entry which is preliminary data.</text>
</comment>
<protein>
    <submittedName>
        <fullName evidence="3">Glycosyltransferase</fullName>
    </submittedName>
</protein>
<dbReference type="SUPFAM" id="SSF53448">
    <property type="entry name" value="Nucleotide-diphospho-sugar transferases"/>
    <property type="match status" value="1"/>
</dbReference>
<dbReference type="PANTHER" id="PTHR43685:SF2">
    <property type="entry name" value="GLYCOSYLTRANSFERASE 2-LIKE DOMAIN-CONTAINING PROTEIN"/>
    <property type="match status" value="1"/>
</dbReference>
<evidence type="ECO:0000313" key="3">
    <source>
        <dbReference type="EMBL" id="RIV83514.1"/>
    </source>
</evidence>
<gene>
    <name evidence="3" type="ORF">D2V17_13055</name>
</gene>
<dbReference type="GO" id="GO:0016757">
    <property type="term" value="F:glycosyltransferase activity"/>
    <property type="evidence" value="ECO:0007669"/>
    <property type="project" value="UniProtKB-ARBA"/>
</dbReference>
<evidence type="ECO:0000259" key="1">
    <source>
        <dbReference type="Pfam" id="PF00535"/>
    </source>
</evidence>
<dbReference type="Pfam" id="PF13692">
    <property type="entry name" value="Glyco_trans_1_4"/>
    <property type="match status" value="1"/>
</dbReference>
<dbReference type="Gene3D" id="3.90.550.10">
    <property type="entry name" value="Spore Coat Polysaccharide Biosynthesis Protein SpsA, Chain A"/>
    <property type="match status" value="1"/>
</dbReference>
<dbReference type="AlphaFoldDB" id="A0A3A1P247"/>
<dbReference type="InterPro" id="IPR050834">
    <property type="entry name" value="Glycosyltransf_2"/>
</dbReference>
<evidence type="ECO:0000313" key="4">
    <source>
        <dbReference type="Proteomes" id="UP000265366"/>
    </source>
</evidence>
<dbReference type="Proteomes" id="UP000265366">
    <property type="component" value="Unassembled WGS sequence"/>
</dbReference>
<dbReference type="CDD" id="cd03801">
    <property type="entry name" value="GT4_PimA-like"/>
    <property type="match status" value="1"/>
</dbReference>
<accession>A0A3A1P247</accession>
<organism evidence="3 4">
    <name type="scientific">Aurantiacibacter xanthus</name>
    <dbReference type="NCBI Taxonomy" id="1784712"/>
    <lineage>
        <taxon>Bacteria</taxon>
        <taxon>Pseudomonadati</taxon>
        <taxon>Pseudomonadota</taxon>
        <taxon>Alphaproteobacteria</taxon>
        <taxon>Sphingomonadales</taxon>
        <taxon>Erythrobacteraceae</taxon>
        <taxon>Aurantiacibacter</taxon>
    </lineage>
</organism>
<keyword evidence="3" id="KW-0808">Transferase</keyword>
<dbReference type="Pfam" id="PF00535">
    <property type="entry name" value="Glycos_transf_2"/>
    <property type="match status" value="1"/>
</dbReference>
<dbReference type="InterPro" id="IPR029044">
    <property type="entry name" value="Nucleotide-diphossugar_trans"/>
</dbReference>
<keyword evidence="4" id="KW-1185">Reference proteome</keyword>
<dbReference type="InterPro" id="IPR028098">
    <property type="entry name" value="Glyco_trans_4-like_N"/>
</dbReference>
<feature type="domain" description="Glycosyltransferase subfamily 4-like N-terminal" evidence="2">
    <location>
        <begin position="586"/>
        <end position="745"/>
    </location>
</feature>
<reference evidence="3 4" key="1">
    <citation type="submission" date="2018-08" db="EMBL/GenBank/DDBJ databases">
        <title>Erythrobacter zhengii sp.nov., a bacterium isolated from deep-sea sediment.</title>
        <authorList>
            <person name="Fang C."/>
            <person name="Wu Y.-H."/>
            <person name="Sun C."/>
            <person name="Wang H."/>
            <person name="Cheng H."/>
            <person name="Meng F.-X."/>
            <person name="Wang C.-S."/>
            <person name="Xu X.-W."/>
        </authorList>
    </citation>
    <scope>NUCLEOTIDE SEQUENCE [LARGE SCALE GENOMIC DNA]</scope>
    <source>
        <strain evidence="3 4">CCTCC AB 2015396</strain>
    </source>
</reference>
<dbReference type="Gene3D" id="3.40.50.2000">
    <property type="entry name" value="Glycogen Phosphorylase B"/>
    <property type="match status" value="2"/>
</dbReference>
<dbReference type="Pfam" id="PF13439">
    <property type="entry name" value="Glyco_transf_4"/>
    <property type="match status" value="1"/>
</dbReference>
<dbReference type="EMBL" id="QXFM01000112">
    <property type="protein sequence ID" value="RIV83514.1"/>
    <property type="molecule type" value="Genomic_DNA"/>
</dbReference>
<proteinExistence type="predicted"/>